<dbReference type="SMART" id="SM00225">
    <property type="entry name" value="BTB"/>
    <property type="match status" value="1"/>
</dbReference>
<dbReference type="Proteomes" id="UP000807342">
    <property type="component" value="Unassembled WGS sequence"/>
</dbReference>
<dbReference type="EMBL" id="MU151091">
    <property type="protein sequence ID" value="KAF9451130.1"/>
    <property type="molecule type" value="Genomic_DNA"/>
</dbReference>
<protein>
    <recommendedName>
        <fullName evidence="2">BTB domain-containing protein</fullName>
    </recommendedName>
</protein>
<keyword evidence="4" id="KW-1185">Reference proteome</keyword>
<dbReference type="Pfam" id="PF00651">
    <property type="entry name" value="BTB"/>
    <property type="match status" value="1"/>
</dbReference>
<organism evidence="3 4">
    <name type="scientific">Macrolepiota fuliginosa MF-IS2</name>
    <dbReference type="NCBI Taxonomy" id="1400762"/>
    <lineage>
        <taxon>Eukaryota</taxon>
        <taxon>Fungi</taxon>
        <taxon>Dikarya</taxon>
        <taxon>Basidiomycota</taxon>
        <taxon>Agaricomycotina</taxon>
        <taxon>Agaricomycetes</taxon>
        <taxon>Agaricomycetidae</taxon>
        <taxon>Agaricales</taxon>
        <taxon>Agaricineae</taxon>
        <taxon>Agaricaceae</taxon>
        <taxon>Macrolepiota</taxon>
    </lineage>
</organism>
<gene>
    <name evidence="3" type="ORF">P691DRAFT_405501</name>
</gene>
<evidence type="ECO:0000313" key="4">
    <source>
        <dbReference type="Proteomes" id="UP000807342"/>
    </source>
</evidence>
<evidence type="ECO:0000313" key="3">
    <source>
        <dbReference type="EMBL" id="KAF9451130.1"/>
    </source>
</evidence>
<dbReference type="OrthoDB" id="3157337at2759"/>
<evidence type="ECO:0000259" key="2">
    <source>
        <dbReference type="PROSITE" id="PS50097"/>
    </source>
</evidence>
<sequence>MDTPSTEATQVRKDVNYYFNDGDCVLLADNHIFRVHRFLLKRHSAFFRNMFDIAPGYEQEAAMEGSSDNNPITCHDSLDEFQALCWLMYANPKEIRNAQEDPSFSNISTLILVATMADKYEFEAFEEWALEALEDLPHSVYVSVASERLESLLMVAVRGGYEILVEKVQESLVNQIASSEDPLETLSSVIQVAERSGNQDLQARVYYEYLKAVCFPIKSPNAESEADPSDKSDSPLSAAPLGNLESSGLSKNQQLCLHHGYHTFQTFCRQLADYPDLGACDDPGCKYEWREWWKSNWARIHDPPRLRLGNPAEAMDWMQVLMNDGPEHARASAARTSTSRFAKATCRIQRQRRLKEIKDEFKRGLCTHFGLY</sequence>
<dbReference type="PROSITE" id="PS50097">
    <property type="entry name" value="BTB"/>
    <property type="match status" value="1"/>
</dbReference>
<name>A0A9P5XKB5_9AGAR</name>
<evidence type="ECO:0000256" key="1">
    <source>
        <dbReference type="SAM" id="MobiDB-lite"/>
    </source>
</evidence>
<dbReference type="Gene3D" id="3.30.710.10">
    <property type="entry name" value="Potassium Channel Kv1.1, Chain A"/>
    <property type="match status" value="1"/>
</dbReference>
<reference evidence="3" key="1">
    <citation type="submission" date="2020-11" db="EMBL/GenBank/DDBJ databases">
        <authorList>
            <consortium name="DOE Joint Genome Institute"/>
            <person name="Ahrendt S."/>
            <person name="Riley R."/>
            <person name="Andreopoulos W."/>
            <person name="Labutti K."/>
            <person name="Pangilinan J."/>
            <person name="Ruiz-Duenas F.J."/>
            <person name="Barrasa J.M."/>
            <person name="Sanchez-Garcia M."/>
            <person name="Camarero S."/>
            <person name="Miyauchi S."/>
            <person name="Serrano A."/>
            <person name="Linde D."/>
            <person name="Babiker R."/>
            <person name="Drula E."/>
            <person name="Ayuso-Fernandez I."/>
            <person name="Pacheco R."/>
            <person name="Padilla G."/>
            <person name="Ferreira P."/>
            <person name="Barriuso J."/>
            <person name="Kellner H."/>
            <person name="Castanera R."/>
            <person name="Alfaro M."/>
            <person name="Ramirez L."/>
            <person name="Pisabarro A.G."/>
            <person name="Kuo A."/>
            <person name="Tritt A."/>
            <person name="Lipzen A."/>
            <person name="He G."/>
            <person name="Yan M."/>
            <person name="Ng V."/>
            <person name="Cullen D."/>
            <person name="Martin F."/>
            <person name="Rosso M.-N."/>
            <person name="Henrissat B."/>
            <person name="Hibbett D."/>
            <person name="Martinez A.T."/>
            <person name="Grigoriev I.V."/>
        </authorList>
    </citation>
    <scope>NUCLEOTIDE SEQUENCE</scope>
    <source>
        <strain evidence="3">MF-IS2</strain>
    </source>
</reference>
<dbReference type="InterPro" id="IPR011333">
    <property type="entry name" value="SKP1/BTB/POZ_sf"/>
</dbReference>
<dbReference type="InterPro" id="IPR000210">
    <property type="entry name" value="BTB/POZ_dom"/>
</dbReference>
<dbReference type="CDD" id="cd18186">
    <property type="entry name" value="BTB_POZ_ZBTB_KLHL-like"/>
    <property type="match status" value="1"/>
</dbReference>
<comment type="caution">
    <text evidence="3">The sequence shown here is derived from an EMBL/GenBank/DDBJ whole genome shotgun (WGS) entry which is preliminary data.</text>
</comment>
<proteinExistence type="predicted"/>
<feature type="domain" description="BTB" evidence="2">
    <location>
        <begin position="22"/>
        <end position="97"/>
    </location>
</feature>
<accession>A0A9P5XKB5</accession>
<feature type="region of interest" description="Disordered" evidence="1">
    <location>
        <begin position="222"/>
        <end position="243"/>
    </location>
</feature>
<dbReference type="SUPFAM" id="SSF54695">
    <property type="entry name" value="POZ domain"/>
    <property type="match status" value="1"/>
</dbReference>
<dbReference type="AlphaFoldDB" id="A0A9P5XKB5"/>